<evidence type="ECO:0000256" key="2">
    <source>
        <dbReference type="ARBA" id="ARBA00012438"/>
    </source>
</evidence>
<sequence length="610" mass="65127">MASGSKSPGQRDVTRLALDLIAGTGDIRELAQELIDEVEGSCQLSCHPSGAALYMWDRTVNACYALSAVPPAISGSARRRMAEALEEAWSATSVPVSADVSGTTVLLFPLFHGEERAGMLALVAPPPTVCLPTLARLSSAAYYLVAAAAQHVERVEAARRRSELEGTRARLEAALAESYGKQQTIEKMAASLELARAELEASHETLEDHVRERTNELATANESLAEASRRAQASSDAKSRFLAVMSHELRTPLTSILGAAELLSQHCDENENDLIATVRTAGQDVLGIVSDVLDYSRLESGEVSAELQPFLVDELRAGVVSAFASRASARGLRFDVTCRLPARALWRGDRVHVARVLEILVDNAVTYTDSGGIQITFEEMAGAPSILVSDSGPGIPVEVQERVFSAFEQADTSNARKFEGAGLGLAIARSLATLMGGELRLQSEPGRGSDFRLVLPASAGMEAAPSSAATGPPRASAPRHGRVLLVEDNTVNRRIVARLLTRMGHEVIEAVDGVEAVARALSDAPDVVLMDIQMPKMDGLEATRRIRLDLGEIARVPILALTANATPEERAQALDSGMNAFLVKPIQVETLRDAIQEALRLPESSVGPSE</sequence>
<evidence type="ECO:0000313" key="11">
    <source>
        <dbReference type="Proteomes" id="UP000320390"/>
    </source>
</evidence>
<dbReference type="Gene3D" id="1.10.287.130">
    <property type="match status" value="1"/>
</dbReference>
<dbReference type="Pfam" id="PF00512">
    <property type="entry name" value="HisKA"/>
    <property type="match status" value="1"/>
</dbReference>
<feature type="modified residue" description="4-aspartylphosphate" evidence="6">
    <location>
        <position position="531"/>
    </location>
</feature>
<evidence type="ECO:0000256" key="3">
    <source>
        <dbReference type="ARBA" id="ARBA00022553"/>
    </source>
</evidence>
<dbReference type="EC" id="2.7.13.3" evidence="2"/>
<feature type="coiled-coil region" evidence="7">
    <location>
        <begin position="154"/>
        <end position="230"/>
    </location>
</feature>
<dbReference type="Pfam" id="PF00072">
    <property type="entry name" value="Response_reg"/>
    <property type="match status" value="1"/>
</dbReference>
<organism evidence="10 11">
    <name type="scientific">Saltatorellus ferox</name>
    <dbReference type="NCBI Taxonomy" id="2528018"/>
    <lineage>
        <taxon>Bacteria</taxon>
        <taxon>Pseudomonadati</taxon>
        <taxon>Planctomycetota</taxon>
        <taxon>Planctomycetia</taxon>
        <taxon>Planctomycetia incertae sedis</taxon>
        <taxon>Saltatorellus</taxon>
    </lineage>
</organism>
<evidence type="ECO:0000256" key="7">
    <source>
        <dbReference type="SAM" id="Coils"/>
    </source>
</evidence>
<keyword evidence="4 10" id="KW-0808">Transferase</keyword>
<dbReference type="Gene3D" id="3.30.565.10">
    <property type="entry name" value="Histidine kinase-like ATPase, C-terminal domain"/>
    <property type="match status" value="1"/>
</dbReference>
<evidence type="ECO:0000313" key="10">
    <source>
        <dbReference type="EMBL" id="QDV04909.1"/>
    </source>
</evidence>
<dbReference type="Proteomes" id="UP000320390">
    <property type="component" value="Chromosome"/>
</dbReference>
<evidence type="ECO:0000256" key="6">
    <source>
        <dbReference type="PROSITE-ProRule" id="PRU00169"/>
    </source>
</evidence>
<comment type="catalytic activity">
    <reaction evidence="1">
        <text>ATP + protein L-histidine = ADP + protein N-phospho-L-histidine.</text>
        <dbReference type="EC" id="2.7.13.3"/>
    </reaction>
</comment>
<dbReference type="SUPFAM" id="SSF52172">
    <property type="entry name" value="CheY-like"/>
    <property type="match status" value="1"/>
</dbReference>
<gene>
    <name evidence="10" type="primary">luxQ_2</name>
    <name evidence="10" type="ORF">Poly30_04030</name>
</gene>
<dbReference type="InterPro" id="IPR036097">
    <property type="entry name" value="HisK_dim/P_sf"/>
</dbReference>
<accession>A0A518ELE1</accession>
<name>A0A518ELE1_9BACT</name>
<evidence type="ECO:0000259" key="8">
    <source>
        <dbReference type="PROSITE" id="PS50109"/>
    </source>
</evidence>
<dbReference type="InterPro" id="IPR003661">
    <property type="entry name" value="HisK_dim/P_dom"/>
</dbReference>
<dbReference type="EMBL" id="CP036434">
    <property type="protein sequence ID" value="QDV04909.1"/>
    <property type="molecule type" value="Genomic_DNA"/>
</dbReference>
<dbReference type="Gene3D" id="3.40.50.2300">
    <property type="match status" value="1"/>
</dbReference>
<evidence type="ECO:0000259" key="9">
    <source>
        <dbReference type="PROSITE" id="PS50110"/>
    </source>
</evidence>
<protein>
    <recommendedName>
        <fullName evidence="2">histidine kinase</fullName>
        <ecNumber evidence="2">2.7.13.3</ecNumber>
    </recommendedName>
</protein>
<dbReference type="SUPFAM" id="SSF47384">
    <property type="entry name" value="Homodimeric domain of signal transducing histidine kinase"/>
    <property type="match status" value="1"/>
</dbReference>
<keyword evidence="5 10" id="KW-0418">Kinase</keyword>
<reference evidence="10 11" key="1">
    <citation type="submission" date="2019-02" db="EMBL/GenBank/DDBJ databases">
        <title>Deep-cultivation of Planctomycetes and their phenomic and genomic characterization uncovers novel biology.</title>
        <authorList>
            <person name="Wiegand S."/>
            <person name="Jogler M."/>
            <person name="Boedeker C."/>
            <person name="Pinto D."/>
            <person name="Vollmers J."/>
            <person name="Rivas-Marin E."/>
            <person name="Kohn T."/>
            <person name="Peeters S.H."/>
            <person name="Heuer A."/>
            <person name="Rast P."/>
            <person name="Oberbeckmann S."/>
            <person name="Bunk B."/>
            <person name="Jeske O."/>
            <person name="Meyerdierks A."/>
            <person name="Storesund J.E."/>
            <person name="Kallscheuer N."/>
            <person name="Luecker S."/>
            <person name="Lage O.M."/>
            <person name="Pohl T."/>
            <person name="Merkel B.J."/>
            <person name="Hornburger P."/>
            <person name="Mueller R.-W."/>
            <person name="Bruemmer F."/>
            <person name="Labrenz M."/>
            <person name="Spormann A.M."/>
            <person name="Op den Camp H."/>
            <person name="Overmann J."/>
            <person name="Amann R."/>
            <person name="Jetten M.S.M."/>
            <person name="Mascher T."/>
            <person name="Medema M.H."/>
            <person name="Devos D.P."/>
            <person name="Kaster A.-K."/>
            <person name="Ovreas L."/>
            <person name="Rohde M."/>
            <person name="Galperin M.Y."/>
            <person name="Jogler C."/>
        </authorList>
    </citation>
    <scope>NUCLEOTIDE SEQUENCE [LARGE SCALE GENOMIC DNA]</scope>
    <source>
        <strain evidence="10 11">Poly30</strain>
    </source>
</reference>
<evidence type="ECO:0000256" key="1">
    <source>
        <dbReference type="ARBA" id="ARBA00000085"/>
    </source>
</evidence>
<dbReference type="InterPro" id="IPR005467">
    <property type="entry name" value="His_kinase_dom"/>
</dbReference>
<proteinExistence type="predicted"/>
<dbReference type="InterPro" id="IPR036890">
    <property type="entry name" value="HATPase_C_sf"/>
</dbReference>
<dbReference type="SMART" id="SM00387">
    <property type="entry name" value="HATPase_c"/>
    <property type="match status" value="1"/>
</dbReference>
<dbReference type="InterPro" id="IPR011006">
    <property type="entry name" value="CheY-like_superfamily"/>
</dbReference>
<feature type="domain" description="Histidine kinase" evidence="8">
    <location>
        <begin position="244"/>
        <end position="459"/>
    </location>
</feature>
<dbReference type="RefSeq" id="WP_145194343.1">
    <property type="nucleotide sequence ID" value="NZ_CP036434.1"/>
</dbReference>
<dbReference type="PROSITE" id="PS50109">
    <property type="entry name" value="HIS_KIN"/>
    <property type="match status" value="1"/>
</dbReference>
<dbReference type="PROSITE" id="PS50110">
    <property type="entry name" value="RESPONSE_REGULATORY"/>
    <property type="match status" value="1"/>
</dbReference>
<dbReference type="SMART" id="SM00388">
    <property type="entry name" value="HisKA"/>
    <property type="match status" value="1"/>
</dbReference>
<feature type="domain" description="Response regulatory" evidence="9">
    <location>
        <begin position="482"/>
        <end position="599"/>
    </location>
</feature>
<dbReference type="GO" id="GO:0000155">
    <property type="term" value="F:phosphorelay sensor kinase activity"/>
    <property type="evidence" value="ECO:0007669"/>
    <property type="project" value="InterPro"/>
</dbReference>
<dbReference type="CDD" id="cd17546">
    <property type="entry name" value="REC_hyHK_CKI1_RcsC-like"/>
    <property type="match status" value="1"/>
</dbReference>
<dbReference type="PRINTS" id="PR00344">
    <property type="entry name" value="BCTRLSENSOR"/>
</dbReference>
<dbReference type="PANTHER" id="PTHR43047">
    <property type="entry name" value="TWO-COMPONENT HISTIDINE PROTEIN KINASE"/>
    <property type="match status" value="1"/>
</dbReference>
<evidence type="ECO:0000256" key="5">
    <source>
        <dbReference type="ARBA" id="ARBA00022777"/>
    </source>
</evidence>
<keyword evidence="7" id="KW-0175">Coiled coil</keyword>
<keyword evidence="11" id="KW-1185">Reference proteome</keyword>
<dbReference type="InterPro" id="IPR003594">
    <property type="entry name" value="HATPase_dom"/>
</dbReference>
<dbReference type="CDD" id="cd00082">
    <property type="entry name" value="HisKA"/>
    <property type="match status" value="1"/>
</dbReference>
<dbReference type="OrthoDB" id="9813394at2"/>
<dbReference type="SMART" id="SM00448">
    <property type="entry name" value="REC"/>
    <property type="match status" value="1"/>
</dbReference>
<dbReference type="AlphaFoldDB" id="A0A518ELE1"/>
<dbReference type="SUPFAM" id="SSF55874">
    <property type="entry name" value="ATPase domain of HSP90 chaperone/DNA topoisomerase II/histidine kinase"/>
    <property type="match status" value="1"/>
</dbReference>
<dbReference type="Pfam" id="PF02518">
    <property type="entry name" value="HATPase_c"/>
    <property type="match status" value="1"/>
</dbReference>
<evidence type="ECO:0000256" key="4">
    <source>
        <dbReference type="ARBA" id="ARBA00022679"/>
    </source>
</evidence>
<keyword evidence="3 6" id="KW-0597">Phosphoprotein</keyword>
<dbReference type="InterPro" id="IPR004358">
    <property type="entry name" value="Sig_transdc_His_kin-like_C"/>
</dbReference>
<dbReference type="InterPro" id="IPR001789">
    <property type="entry name" value="Sig_transdc_resp-reg_receiver"/>
</dbReference>